<evidence type="ECO:0000313" key="4">
    <source>
        <dbReference type="EMBL" id="NKQ55457.1"/>
    </source>
</evidence>
<reference evidence="4 5" key="1">
    <citation type="submission" date="2020-04" db="EMBL/GenBank/DDBJ databases">
        <title>Novel species.</title>
        <authorList>
            <person name="Teo W.F.A."/>
            <person name="Lipun K."/>
            <person name="Srisuk N."/>
            <person name="Duangmal K."/>
        </authorList>
    </citation>
    <scope>NUCLEOTIDE SEQUENCE [LARGE SCALE GENOMIC DNA]</scope>
    <source>
        <strain evidence="4 5">K13G38</strain>
    </source>
</reference>
<accession>A0ABX1J6N1</accession>
<organism evidence="4 5">
    <name type="scientific">Amycolatopsis acididurans</name>
    <dbReference type="NCBI Taxonomy" id="2724524"/>
    <lineage>
        <taxon>Bacteria</taxon>
        <taxon>Bacillati</taxon>
        <taxon>Actinomycetota</taxon>
        <taxon>Actinomycetes</taxon>
        <taxon>Pseudonocardiales</taxon>
        <taxon>Pseudonocardiaceae</taxon>
        <taxon>Amycolatopsis</taxon>
    </lineage>
</organism>
<dbReference type="EMBL" id="JAAXLS010000015">
    <property type="protein sequence ID" value="NKQ55457.1"/>
    <property type="molecule type" value="Genomic_DNA"/>
</dbReference>
<keyword evidence="5" id="KW-1185">Reference proteome</keyword>
<evidence type="ECO:0000256" key="1">
    <source>
        <dbReference type="ARBA" id="ARBA00022801"/>
    </source>
</evidence>
<evidence type="ECO:0000313" key="5">
    <source>
        <dbReference type="Proteomes" id="UP000715441"/>
    </source>
</evidence>
<keyword evidence="2" id="KW-0732">Signal</keyword>
<keyword evidence="1 4" id="KW-0378">Hydrolase</keyword>
<dbReference type="Pfam" id="PF12697">
    <property type="entry name" value="Abhydrolase_6"/>
    <property type="match status" value="1"/>
</dbReference>
<dbReference type="InterPro" id="IPR000073">
    <property type="entry name" value="AB_hydrolase_1"/>
</dbReference>
<dbReference type="InterPro" id="IPR050266">
    <property type="entry name" value="AB_hydrolase_sf"/>
</dbReference>
<feature type="signal peptide" evidence="2">
    <location>
        <begin position="1"/>
        <end position="19"/>
    </location>
</feature>
<protein>
    <submittedName>
        <fullName evidence="4">Alpha/beta hydrolase</fullName>
    </submittedName>
</protein>
<dbReference type="SUPFAM" id="SSF53474">
    <property type="entry name" value="alpha/beta-Hydrolases"/>
    <property type="match status" value="1"/>
</dbReference>
<dbReference type="PANTHER" id="PTHR43798:SF31">
    <property type="entry name" value="AB HYDROLASE SUPERFAMILY PROTEIN YCLE"/>
    <property type="match status" value="1"/>
</dbReference>
<dbReference type="PANTHER" id="PTHR43798">
    <property type="entry name" value="MONOACYLGLYCEROL LIPASE"/>
    <property type="match status" value="1"/>
</dbReference>
<dbReference type="GO" id="GO:0016787">
    <property type="term" value="F:hydrolase activity"/>
    <property type="evidence" value="ECO:0007669"/>
    <property type="project" value="UniProtKB-KW"/>
</dbReference>
<dbReference type="RefSeq" id="WP_168518438.1">
    <property type="nucleotide sequence ID" value="NZ_JAAXLS010000015.1"/>
</dbReference>
<dbReference type="Proteomes" id="UP000715441">
    <property type="component" value="Unassembled WGS sequence"/>
</dbReference>
<evidence type="ECO:0000259" key="3">
    <source>
        <dbReference type="Pfam" id="PF12697"/>
    </source>
</evidence>
<evidence type="ECO:0000256" key="2">
    <source>
        <dbReference type="SAM" id="SignalP"/>
    </source>
</evidence>
<proteinExistence type="predicted"/>
<name>A0ABX1J6N1_9PSEU</name>
<feature type="domain" description="AB hydrolase-1" evidence="3">
    <location>
        <begin position="58"/>
        <end position="317"/>
    </location>
</feature>
<dbReference type="InterPro" id="IPR029058">
    <property type="entry name" value="AB_hydrolase_fold"/>
</dbReference>
<comment type="caution">
    <text evidence="4">The sequence shown here is derived from an EMBL/GenBank/DDBJ whole genome shotgun (WGS) entry which is preliminary data.</text>
</comment>
<sequence length="427" mass="44276">MLTGSVLLALGAAVPAASATSTPATECRNVAVPVTAAGQASTITGTLCTPPGATTVQLLVHGWSYARYYWDMPYEQDTYSYVRAANKRGYATLDIDRLGDGRSTHPLSAFDNFYADVSTVHQVITALRGGDLGTPFGKVIEVGHSLGGIVTMTEAGLYKDVDAIMPTGIAHSINYVNVLTKIIADDYPAALDPKFSSAGLDPAYLTSYPGTRGGFYLDNPSATDAGVVAKDEQLKETGNVVELATLAGYNVLNVDRTLNIPVYTVVGQHDPFICGLLGPSCTNSQTLADFERPFYGPHATVVADVVPNTAHDLQLERSAPQSNADMLDFADKYVGAGDALKNTAPGAAAPVPAPPNPAPSPAAEAVNATVMQAVVPAIALLQQASNVVPGLGDNQDPIPGMAQALSTIGNLTDTLVGTFPEGVIAGS</sequence>
<feature type="chain" id="PRO_5046168117" evidence="2">
    <location>
        <begin position="20"/>
        <end position="427"/>
    </location>
</feature>
<dbReference type="Gene3D" id="3.40.50.1820">
    <property type="entry name" value="alpha/beta hydrolase"/>
    <property type="match status" value="1"/>
</dbReference>
<gene>
    <name evidence="4" type="ORF">HFP15_21470</name>
</gene>